<keyword evidence="7 8" id="KW-0472">Membrane</keyword>
<dbReference type="GO" id="GO:0022857">
    <property type="term" value="F:transmembrane transporter activity"/>
    <property type="evidence" value="ECO:0007669"/>
    <property type="project" value="InterPro"/>
</dbReference>
<dbReference type="PANTHER" id="PTHR42718">
    <property type="entry name" value="MAJOR FACILITATOR SUPERFAMILY MULTIDRUG TRANSPORTER MFSC"/>
    <property type="match status" value="1"/>
</dbReference>
<dbReference type="PANTHER" id="PTHR42718:SF9">
    <property type="entry name" value="MAJOR FACILITATOR SUPERFAMILY MULTIDRUG TRANSPORTER MFSC"/>
    <property type="match status" value="1"/>
</dbReference>
<keyword evidence="3" id="KW-0813">Transport</keyword>
<evidence type="ECO:0000259" key="9">
    <source>
        <dbReference type="PROSITE" id="PS50850"/>
    </source>
</evidence>
<dbReference type="InterPro" id="IPR011701">
    <property type="entry name" value="MFS"/>
</dbReference>
<keyword evidence="6 8" id="KW-1133">Transmembrane helix</keyword>
<dbReference type="CDD" id="cd17503">
    <property type="entry name" value="MFS_LmrB_MDR_like"/>
    <property type="match status" value="1"/>
</dbReference>
<evidence type="ECO:0000256" key="3">
    <source>
        <dbReference type="ARBA" id="ARBA00022448"/>
    </source>
</evidence>
<feature type="transmembrane region" description="Helical" evidence="8">
    <location>
        <begin position="107"/>
        <end position="129"/>
    </location>
</feature>
<dbReference type="GO" id="GO:0005886">
    <property type="term" value="C:plasma membrane"/>
    <property type="evidence" value="ECO:0007669"/>
    <property type="project" value="UniProtKB-SubCell"/>
</dbReference>
<dbReference type="PROSITE" id="PS50850">
    <property type="entry name" value="MFS"/>
    <property type="match status" value="1"/>
</dbReference>
<dbReference type="InterPro" id="IPR036259">
    <property type="entry name" value="MFS_trans_sf"/>
</dbReference>
<feature type="transmembrane region" description="Helical" evidence="8">
    <location>
        <begin position="332"/>
        <end position="350"/>
    </location>
</feature>
<sequence length="472" mass="51282">MEASKSSSSFWLIMSAIFIGNFLAVLSITTINVTFPVVMDTFGSNLSTVQWLMAGYLLATGIVAPIVGYMGDQLSYKRLLIISLIGFMLFSALCAAAWSIYSLITFRIIQGIFGGMIIPITMTIIYQVFERERQAYAMGLWSLASMLAPVIGPTLGGWMVQYLGWKSIFLLNLPIGVLSVWIVGKCIPYYKVGEKKSFDTPGFLSVVFSSTLLLIAFSHGGEWGWGSLKTMSLMFIGLLLLAFFIRWELKTESPLLQLKVFRFKRFRYSLILNCIVTVSMYTGTLLVPLYLQTVLNLSPMDTGLIMLPGAIAMAAAAPIVGRFYHAAGPFKLVLSGIFIIVVATALFSRIGTGTSVLIIALLQLVRCVGIALCSMPLTNAGMSAVSREYSGHASSITNWARQGLASLSIAVFSALIVARSAYYKGEGISSRPLATTMGIDDVFLIGTLIAVAALPLTFLLNRKEQSPVDIAA</sequence>
<evidence type="ECO:0000256" key="7">
    <source>
        <dbReference type="ARBA" id="ARBA00023136"/>
    </source>
</evidence>
<feature type="transmembrane region" description="Helical" evidence="8">
    <location>
        <begin position="356"/>
        <end position="378"/>
    </location>
</feature>
<dbReference type="Proteomes" id="UP000565468">
    <property type="component" value="Unassembled WGS sequence"/>
</dbReference>
<dbReference type="InterPro" id="IPR020846">
    <property type="entry name" value="MFS_dom"/>
</dbReference>
<feature type="domain" description="Major facilitator superfamily (MFS) profile" evidence="9">
    <location>
        <begin position="13"/>
        <end position="465"/>
    </location>
</feature>
<evidence type="ECO:0000256" key="4">
    <source>
        <dbReference type="ARBA" id="ARBA00022475"/>
    </source>
</evidence>
<keyword evidence="11" id="KW-1185">Reference proteome</keyword>
<evidence type="ECO:0000256" key="2">
    <source>
        <dbReference type="ARBA" id="ARBA00008537"/>
    </source>
</evidence>
<evidence type="ECO:0000256" key="5">
    <source>
        <dbReference type="ARBA" id="ARBA00022692"/>
    </source>
</evidence>
<accession>A0A848MD64</accession>
<comment type="subcellular location">
    <subcellularLocation>
        <location evidence="1">Cell membrane</location>
        <topology evidence="1">Multi-pass membrane protein</topology>
    </subcellularLocation>
</comment>
<name>A0A848MD64_PAELE</name>
<evidence type="ECO:0000256" key="1">
    <source>
        <dbReference type="ARBA" id="ARBA00004651"/>
    </source>
</evidence>
<dbReference type="EMBL" id="JABBPN010000030">
    <property type="protein sequence ID" value="NMO98131.1"/>
    <property type="molecule type" value="Genomic_DNA"/>
</dbReference>
<evidence type="ECO:0000313" key="11">
    <source>
        <dbReference type="Proteomes" id="UP000565468"/>
    </source>
</evidence>
<comment type="similarity">
    <text evidence="2">Belongs to the major facilitator superfamily. EmrB family.</text>
</comment>
<feature type="transmembrane region" description="Helical" evidence="8">
    <location>
        <begin position="399"/>
        <end position="422"/>
    </location>
</feature>
<feature type="transmembrane region" description="Helical" evidence="8">
    <location>
        <begin position="303"/>
        <end position="320"/>
    </location>
</feature>
<dbReference type="SUPFAM" id="SSF103473">
    <property type="entry name" value="MFS general substrate transporter"/>
    <property type="match status" value="1"/>
</dbReference>
<dbReference type="InterPro" id="IPR004638">
    <property type="entry name" value="EmrB-like"/>
</dbReference>
<feature type="transmembrane region" description="Helical" evidence="8">
    <location>
        <begin position="442"/>
        <end position="460"/>
    </location>
</feature>
<feature type="transmembrane region" description="Helical" evidence="8">
    <location>
        <begin position="49"/>
        <end position="67"/>
    </location>
</feature>
<protein>
    <submittedName>
        <fullName evidence="10">DHA2 family efflux MFS transporter permease subunit</fullName>
    </submittedName>
</protein>
<feature type="transmembrane region" description="Helical" evidence="8">
    <location>
        <begin position="202"/>
        <end position="219"/>
    </location>
</feature>
<proteinExistence type="inferred from homology"/>
<feature type="transmembrane region" description="Helical" evidence="8">
    <location>
        <begin position="231"/>
        <end position="249"/>
    </location>
</feature>
<reference evidence="10 11" key="1">
    <citation type="submission" date="2020-04" db="EMBL/GenBank/DDBJ databases">
        <title>Paenibacillus algicola sp. nov., a novel marine bacterium producing alginate lyase.</title>
        <authorList>
            <person name="Huang H."/>
        </authorList>
    </citation>
    <scope>NUCLEOTIDE SEQUENCE [LARGE SCALE GENOMIC DNA]</scope>
    <source>
        <strain evidence="10 11">L7-75</strain>
    </source>
</reference>
<evidence type="ECO:0000313" key="10">
    <source>
        <dbReference type="EMBL" id="NMO98131.1"/>
    </source>
</evidence>
<gene>
    <name evidence="10" type="ORF">HII30_20475</name>
</gene>
<dbReference type="Gene3D" id="1.20.1250.20">
    <property type="entry name" value="MFS general substrate transporter like domains"/>
    <property type="match status" value="1"/>
</dbReference>
<evidence type="ECO:0000256" key="6">
    <source>
        <dbReference type="ARBA" id="ARBA00022989"/>
    </source>
</evidence>
<dbReference type="Gene3D" id="1.20.1720.10">
    <property type="entry name" value="Multidrug resistance protein D"/>
    <property type="match status" value="1"/>
</dbReference>
<evidence type="ECO:0000256" key="8">
    <source>
        <dbReference type="SAM" id="Phobius"/>
    </source>
</evidence>
<dbReference type="AlphaFoldDB" id="A0A848MD64"/>
<dbReference type="RefSeq" id="WP_169506902.1">
    <property type="nucleotide sequence ID" value="NZ_JABBPN010000030.1"/>
</dbReference>
<feature type="transmembrane region" description="Helical" evidence="8">
    <location>
        <begin position="270"/>
        <end position="291"/>
    </location>
</feature>
<keyword evidence="5 8" id="KW-0812">Transmembrane</keyword>
<feature type="transmembrane region" description="Helical" evidence="8">
    <location>
        <begin position="136"/>
        <end position="156"/>
    </location>
</feature>
<feature type="transmembrane region" description="Helical" evidence="8">
    <location>
        <begin position="79"/>
        <end position="101"/>
    </location>
</feature>
<feature type="transmembrane region" description="Helical" evidence="8">
    <location>
        <begin position="12"/>
        <end position="37"/>
    </location>
</feature>
<organism evidence="10 11">
    <name type="scientific">Paenibacillus lemnae</name>
    <dbReference type="NCBI Taxonomy" id="1330551"/>
    <lineage>
        <taxon>Bacteria</taxon>
        <taxon>Bacillati</taxon>
        <taxon>Bacillota</taxon>
        <taxon>Bacilli</taxon>
        <taxon>Bacillales</taxon>
        <taxon>Paenibacillaceae</taxon>
        <taxon>Paenibacillus</taxon>
    </lineage>
</organism>
<dbReference type="NCBIfam" id="TIGR00711">
    <property type="entry name" value="efflux_EmrB"/>
    <property type="match status" value="1"/>
</dbReference>
<dbReference type="Pfam" id="PF07690">
    <property type="entry name" value="MFS_1"/>
    <property type="match status" value="1"/>
</dbReference>
<feature type="transmembrane region" description="Helical" evidence="8">
    <location>
        <begin position="168"/>
        <end position="190"/>
    </location>
</feature>
<keyword evidence="4" id="KW-1003">Cell membrane</keyword>
<comment type="caution">
    <text evidence="10">The sequence shown here is derived from an EMBL/GenBank/DDBJ whole genome shotgun (WGS) entry which is preliminary data.</text>
</comment>